<protein>
    <submittedName>
        <fullName evidence="1">Uncharacterized protein</fullName>
    </submittedName>
</protein>
<organism evidence="1 2">
    <name type="scientific">Ancylostoma duodenale</name>
    <dbReference type="NCBI Taxonomy" id="51022"/>
    <lineage>
        <taxon>Eukaryota</taxon>
        <taxon>Metazoa</taxon>
        <taxon>Ecdysozoa</taxon>
        <taxon>Nematoda</taxon>
        <taxon>Chromadorea</taxon>
        <taxon>Rhabditida</taxon>
        <taxon>Rhabditina</taxon>
        <taxon>Rhabditomorpha</taxon>
        <taxon>Strongyloidea</taxon>
        <taxon>Ancylostomatidae</taxon>
        <taxon>Ancylostomatinae</taxon>
        <taxon>Ancylostoma</taxon>
    </lineage>
</organism>
<gene>
    <name evidence="1" type="ORF">ANCDUO_22291</name>
</gene>
<reference evidence="1 2" key="1">
    <citation type="submission" date="2013-12" db="EMBL/GenBank/DDBJ databases">
        <title>Draft genome of the parsitic nematode Ancylostoma duodenale.</title>
        <authorList>
            <person name="Mitreva M."/>
        </authorList>
    </citation>
    <scope>NUCLEOTIDE SEQUENCE [LARGE SCALE GENOMIC DNA]</scope>
    <source>
        <strain evidence="1 2">Zhejiang</strain>
    </source>
</reference>
<evidence type="ECO:0000313" key="2">
    <source>
        <dbReference type="Proteomes" id="UP000054047"/>
    </source>
</evidence>
<proteinExistence type="predicted"/>
<dbReference type="EMBL" id="KN767418">
    <property type="protein sequence ID" value="KIH47646.1"/>
    <property type="molecule type" value="Genomic_DNA"/>
</dbReference>
<dbReference type="AlphaFoldDB" id="A0A0C2FRS4"/>
<name>A0A0C2FRS4_9BILA</name>
<dbReference type="Proteomes" id="UP000054047">
    <property type="component" value="Unassembled WGS sequence"/>
</dbReference>
<keyword evidence="2" id="KW-1185">Reference proteome</keyword>
<evidence type="ECO:0000313" key="1">
    <source>
        <dbReference type="EMBL" id="KIH47646.1"/>
    </source>
</evidence>
<sequence length="38" mass="4394">MPGTLKKFLATFESKEYTHERRISISTLAVDLGMPRIR</sequence>
<accession>A0A0C2FRS4</accession>
<feature type="non-terminal residue" evidence="1">
    <location>
        <position position="38"/>
    </location>
</feature>